<dbReference type="SUPFAM" id="SSF56281">
    <property type="entry name" value="Metallo-hydrolase/oxidoreductase"/>
    <property type="match status" value="1"/>
</dbReference>
<organism evidence="1">
    <name type="scientific">marine sediment metagenome</name>
    <dbReference type="NCBI Taxonomy" id="412755"/>
    <lineage>
        <taxon>unclassified sequences</taxon>
        <taxon>metagenomes</taxon>
        <taxon>ecological metagenomes</taxon>
    </lineage>
</organism>
<comment type="caution">
    <text evidence="1">The sequence shown here is derived from an EMBL/GenBank/DDBJ whole genome shotgun (WGS) entry which is preliminary data.</text>
</comment>
<dbReference type="Gene3D" id="3.60.15.10">
    <property type="entry name" value="Ribonuclease Z/Hydroxyacylglutathione hydrolase-like"/>
    <property type="match status" value="1"/>
</dbReference>
<feature type="non-terminal residue" evidence="1">
    <location>
        <position position="117"/>
    </location>
</feature>
<protein>
    <recommendedName>
        <fullName evidence="2">Metallo-beta-lactamase domain-containing protein</fullName>
    </recommendedName>
</protein>
<reference evidence="1" key="1">
    <citation type="journal article" date="2014" name="Front. Microbiol.">
        <title>High frequency of phylogenetically diverse reductive dehalogenase-homologous genes in deep subseafloor sedimentary metagenomes.</title>
        <authorList>
            <person name="Kawai M."/>
            <person name="Futagami T."/>
            <person name="Toyoda A."/>
            <person name="Takaki Y."/>
            <person name="Nishi S."/>
            <person name="Hori S."/>
            <person name="Arai W."/>
            <person name="Tsubouchi T."/>
            <person name="Morono Y."/>
            <person name="Uchiyama I."/>
            <person name="Ito T."/>
            <person name="Fujiyama A."/>
            <person name="Inagaki F."/>
            <person name="Takami H."/>
        </authorList>
    </citation>
    <scope>NUCLEOTIDE SEQUENCE</scope>
    <source>
        <strain evidence="1">Expedition CK06-06</strain>
    </source>
</reference>
<name>X1NC06_9ZZZZ</name>
<dbReference type="EMBL" id="BARV01030453">
    <property type="protein sequence ID" value="GAI41532.1"/>
    <property type="molecule type" value="Genomic_DNA"/>
</dbReference>
<evidence type="ECO:0000313" key="1">
    <source>
        <dbReference type="EMBL" id="GAI41532.1"/>
    </source>
</evidence>
<accession>X1NC06</accession>
<evidence type="ECO:0008006" key="2">
    <source>
        <dbReference type="Google" id="ProtNLM"/>
    </source>
</evidence>
<proteinExistence type="predicted"/>
<dbReference type="InterPro" id="IPR036866">
    <property type="entry name" value="RibonucZ/Hydroxyglut_hydro"/>
</dbReference>
<dbReference type="AlphaFoldDB" id="X1NC06"/>
<gene>
    <name evidence="1" type="ORF">S06H3_48370</name>
</gene>
<sequence length="117" mass="13075">MGLASKYYSEFLQPRSKNALRDLLRLGILPPLNGIYAPHYIDTTELIEDPANVAKLPMEIAPDYWKTADVAPYDPASPGVDGVFISHAHFDHLQDVSFLDPAIPILQNFQYLSCSRS</sequence>